<feature type="transmembrane region" description="Helical" evidence="11">
    <location>
        <begin position="828"/>
        <end position="845"/>
    </location>
</feature>
<dbReference type="Gene3D" id="3.40.50.300">
    <property type="entry name" value="P-loop containing nucleotide triphosphate hydrolases"/>
    <property type="match status" value="1"/>
</dbReference>
<evidence type="ECO:0000259" key="14">
    <source>
        <dbReference type="PROSITE" id="PS50893"/>
    </source>
</evidence>
<proteinExistence type="inferred from homology"/>
<protein>
    <recommendedName>
        <fullName evidence="17">ABC transporter domain-containing protein</fullName>
    </recommendedName>
</protein>
<feature type="region of interest" description="Disordered" evidence="10">
    <location>
        <begin position="347"/>
        <end position="430"/>
    </location>
</feature>
<feature type="compositionally biased region" description="Polar residues" evidence="10">
    <location>
        <begin position="368"/>
        <end position="390"/>
    </location>
</feature>
<dbReference type="InterPro" id="IPR003593">
    <property type="entry name" value="AAA+_ATPase"/>
</dbReference>
<dbReference type="GO" id="GO:0016020">
    <property type="term" value="C:membrane"/>
    <property type="evidence" value="ECO:0007669"/>
    <property type="project" value="UniProtKB-SubCell"/>
</dbReference>
<evidence type="ECO:0000256" key="7">
    <source>
        <dbReference type="ARBA" id="ARBA00022989"/>
    </source>
</evidence>
<feature type="transmembrane region" description="Helical" evidence="11">
    <location>
        <begin position="303"/>
        <end position="323"/>
    </location>
</feature>
<dbReference type="Gene3D" id="1.10.510.10">
    <property type="entry name" value="Transferase(Phosphotransferase) domain 1"/>
    <property type="match status" value="1"/>
</dbReference>
<dbReference type="Pfam" id="PF00005">
    <property type="entry name" value="ABC_tran"/>
    <property type="match status" value="1"/>
</dbReference>
<dbReference type="PANTHER" id="PTHR48041:SF91">
    <property type="entry name" value="ABC TRANSPORTER G FAMILY MEMBER 28"/>
    <property type="match status" value="1"/>
</dbReference>
<evidence type="ECO:0000313" key="16">
    <source>
        <dbReference type="Proteomes" id="UP000326396"/>
    </source>
</evidence>
<evidence type="ECO:0000256" key="2">
    <source>
        <dbReference type="ARBA" id="ARBA00005814"/>
    </source>
</evidence>
<comment type="similarity">
    <text evidence="2">Belongs to the ABC transporter superfamily. ABCG family. Eye pigment precursor importer (TC 3.A.1.204) subfamily.</text>
</comment>
<evidence type="ECO:0000256" key="8">
    <source>
        <dbReference type="ARBA" id="ARBA00023136"/>
    </source>
</evidence>
<organism evidence="15 16">
    <name type="scientific">Mikania micrantha</name>
    <name type="common">bitter vine</name>
    <dbReference type="NCBI Taxonomy" id="192012"/>
    <lineage>
        <taxon>Eukaryota</taxon>
        <taxon>Viridiplantae</taxon>
        <taxon>Streptophyta</taxon>
        <taxon>Embryophyta</taxon>
        <taxon>Tracheophyta</taxon>
        <taxon>Spermatophyta</taxon>
        <taxon>Magnoliopsida</taxon>
        <taxon>eudicotyledons</taxon>
        <taxon>Gunneridae</taxon>
        <taxon>Pentapetalae</taxon>
        <taxon>asterids</taxon>
        <taxon>campanulids</taxon>
        <taxon>Asterales</taxon>
        <taxon>Asteraceae</taxon>
        <taxon>Asteroideae</taxon>
        <taxon>Heliantheae alliance</taxon>
        <taxon>Eupatorieae</taxon>
        <taxon>Mikania</taxon>
    </lineage>
</organism>
<sequence>MNGDTRIKPFRVLYLFFILVNFVGQFPQNVWCQKAAPSRKPISRMSPLLSNLFLARFNKTIEKFQPAIEKEIGFCTEDVKKDFHGAFDFQGRDKFFQKCHDKLQDLPTRICTVSELKVYFTSFLRNGGDKKSVSESHFLEPNRNCNLTSWSAGCEAGWASAVNPGQKYDYNETNPKKMPFRTTNSKPCCEGFFCPEGLTCMIPCPLGAHCPVAKLDPASGICLPYRYQLPSGKPNHTCGAADMWVPVHLGNEIFCDPGYYCPTTIKKIECPLGFYCRMGSRVKYRCFVGTKCDKGTEMPSMQLFGFLLIVLLTAILIVVYNCSDQVISTRSEKQAKSREAAAKYARETAQARQKSRAGKDAWKPSGLQGLQDTLSRTFSRTKTKNSNGPQVNKRDVHSIDDNLDSDKSSNLENGDKNANSKHARRASKELHTRSQIFKYAYGQIEKEKAMDGMNMNMMFGDEDVFLRKRPKIEVAFKELTLTLKGKRKNIMRCVSGKILPGRISAVMGPSGAGKTTFLSALTGKITGCNMSGMILINGKNESIHSYKKIVGFVPQDDIVHGDLTVEENLRFSARCRLSADIPKADKVLITERVIEALGLQGVRDSKVGTVEKRGISGGQKKRVNVGLEMVMEPSLLILDEPTSGLDSASSSLLLRALRREALEGVNISMVVHQPSYSLYKMFDDLILLAKGGLTVYHGPVDKVEEYFAGMGITIPDRVNTPDHLIDILEGITKPSGDVTAQQLPVRWMLHNGYRVPPDMLHLCDQSGSSSSSLVEPVEHADSQREVEKYNYFTTPDLSGRVTPGVFRQYRYYIGRVAKQRLRDARVQAADYIILLLAGACLGTMAEVSDVSFGYSGYQYTVIAVSLLCMIGALRTFSQDKLQYRRESASGMNSLSYFLAKDTMDLLNVVMKPLVYLCMFYFFSYPRSSFESNYLILLCLVYCVTGISYTLAISLEFSQAQLWSVLLPVVLTLIANQDKSSAVSLVSQFVFPRWALEAFVTANAKEYTGVWLMTRCAALKKFDFDIHNSKKCLCYLMATGLGCRIIAFICLMSSELKEEDINLFLIPVEGSIMVFKFRCLSIGDVAQETESDDEFVTAPSRFGLSLGSATTSRNVDYISSGVPSLNGGSSTLRVFTLAELNKATDNFDQSTKIGEGGFGSVHVGIIKRLEPPFDGICVAVKRVGTKGYAAPEYVQTGRLTSKIDVWSYGIFLEELITGRLPVTQKNPEIDHACMRWAYEFQALTCDKGS</sequence>
<evidence type="ECO:0000256" key="1">
    <source>
        <dbReference type="ARBA" id="ARBA00004141"/>
    </source>
</evidence>
<evidence type="ECO:0000256" key="3">
    <source>
        <dbReference type="ARBA" id="ARBA00022448"/>
    </source>
</evidence>
<evidence type="ECO:0000256" key="6">
    <source>
        <dbReference type="ARBA" id="ARBA00022840"/>
    </source>
</evidence>
<dbReference type="PROSITE" id="PS50893">
    <property type="entry name" value="ABC_TRANSPORTER_2"/>
    <property type="match status" value="1"/>
</dbReference>
<dbReference type="Pfam" id="PF00069">
    <property type="entry name" value="Pkinase"/>
    <property type="match status" value="1"/>
</dbReference>
<dbReference type="InterPro" id="IPR017441">
    <property type="entry name" value="Protein_kinase_ATP_BS"/>
</dbReference>
<evidence type="ECO:0000256" key="4">
    <source>
        <dbReference type="ARBA" id="ARBA00022692"/>
    </source>
</evidence>
<dbReference type="InterPro" id="IPR017871">
    <property type="entry name" value="ABC_transporter-like_CS"/>
</dbReference>
<evidence type="ECO:0000256" key="11">
    <source>
        <dbReference type="SAM" id="Phobius"/>
    </source>
</evidence>
<keyword evidence="4 11" id="KW-0812">Transmembrane</keyword>
<dbReference type="EMBL" id="SZYD01002738">
    <property type="protein sequence ID" value="KAC9183970.1"/>
    <property type="molecule type" value="Genomic_DNA"/>
</dbReference>
<evidence type="ECO:0008006" key="17">
    <source>
        <dbReference type="Google" id="ProtNLM"/>
    </source>
</evidence>
<dbReference type="InterPro" id="IPR000719">
    <property type="entry name" value="Prot_kinase_dom"/>
</dbReference>
<keyword evidence="3" id="KW-0813">Transport</keyword>
<evidence type="ECO:0000259" key="13">
    <source>
        <dbReference type="PROSITE" id="PS50011"/>
    </source>
</evidence>
<evidence type="ECO:0000256" key="5">
    <source>
        <dbReference type="ARBA" id="ARBA00022741"/>
    </source>
</evidence>
<name>A0A5N6L7L9_9ASTR</name>
<feature type="domain" description="ABC transporter" evidence="14">
    <location>
        <begin position="474"/>
        <end position="715"/>
    </location>
</feature>
<keyword evidence="5 9" id="KW-0547">Nucleotide-binding</keyword>
<dbReference type="PROSITE" id="PS00211">
    <property type="entry name" value="ABC_TRANSPORTER_1"/>
    <property type="match status" value="1"/>
</dbReference>
<dbReference type="InterPro" id="IPR050352">
    <property type="entry name" value="ABCG_transporters"/>
</dbReference>
<dbReference type="InterPro" id="IPR043926">
    <property type="entry name" value="ABCG_dom"/>
</dbReference>
<dbReference type="InterPro" id="IPR003439">
    <property type="entry name" value="ABC_transporter-like_ATP-bd"/>
</dbReference>
<comment type="subcellular location">
    <subcellularLocation>
        <location evidence="1">Membrane</location>
        <topology evidence="1">Multi-pass membrane protein</topology>
    </subcellularLocation>
</comment>
<feature type="compositionally biased region" description="Basic and acidic residues" evidence="10">
    <location>
        <begin position="392"/>
        <end position="415"/>
    </location>
</feature>
<feature type="signal peptide" evidence="12">
    <location>
        <begin position="1"/>
        <end position="25"/>
    </location>
</feature>
<feature type="transmembrane region" description="Helical" evidence="11">
    <location>
        <begin position="905"/>
        <end position="922"/>
    </location>
</feature>
<dbReference type="PROSITE" id="PS00107">
    <property type="entry name" value="PROTEIN_KINASE_ATP"/>
    <property type="match status" value="1"/>
</dbReference>
<dbReference type="GO" id="GO:0005524">
    <property type="term" value="F:ATP binding"/>
    <property type="evidence" value="ECO:0007669"/>
    <property type="project" value="UniProtKB-UniRule"/>
</dbReference>
<reference evidence="15 16" key="1">
    <citation type="submission" date="2019-05" db="EMBL/GenBank/DDBJ databases">
        <title>Mikania micrantha, genome provides insights into the molecular mechanism of rapid growth.</title>
        <authorList>
            <person name="Liu B."/>
        </authorList>
    </citation>
    <scope>NUCLEOTIDE SEQUENCE [LARGE SCALE GENOMIC DNA]</scope>
    <source>
        <strain evidence="15">NLD-2019</strain>
        <tissue evidence="15">Leaf</tissue>
    </source>
</reference>
<dbReference type="PANTHER" id="PTHR48041">
    <property type="entry name" value="ABC TRANSPORTER G FAMILY MEMBER 28"/>
    <property type="match status" value="1"/>
</dbReference>
<evidence type="ECO:0000256" key="9">
    <source>
        <dbReference type="PROSITE-ProRule" id="PRU10141"/>
    </source>
</evidence>
<feature type="binding site" evidence="9">
    <location>
        <position position="1180"/>
    </location>
    <ligand>
        <name>ATP</name>
        <dbReference type="ChEBI" id="CHEBI:30616"/>
    </ligand>
</feature>
<dbReference type="InterPro" id="IPR027417">
    <property type="entry name" value="P-loop_NTPase"/>
</dbReference>
<gene>
    <name evidence="15" type="ORF">E3N88_46224</name>
</gene>
<dbReference type="AlphaFoldDB" id="A0A5N6L7L9"/>
<dbReference type="SMART" id="SM00382">
    <property type="entry name" value="AAA"/>
    <property type="match status" value="1"/>
</dbReference>
<dbReference type="CDD" id="cd03213">
    <property type="entry name" value="ABCG_EPDR"/>
    <property type="match status" value="1"/>
</dbReference>
<keyword evidence="8 11" id="KW-0472">Membrane</keyword>
<dbReference type="PROSITE" id="PS50011">
    <property type="entry name" value="PROTEIN_KINASE_DOM"/>
    <property type="match status" value="1"/>
</dbReference>
<dbReference type="GO" id="GO:0004672">
    <property type="term" value="F:protein kinase activity"/>
    <property type="evidence" value="ECO:0007669"/>
    <property type="project" value="InterPro"/>
</dbReference>
<evidence type="ECO:0000313" key="15">
    <source>
        <dbReference type="EMBL" id="KAC9183970.1"/>
    </source>
</evidence>
<dbReference type="GO" id="GO:0016887">
    <property type="term" value="F:ATP hydrolysis activity"/>
    <property type="evidence" value="ECO:0007669"/>
    <property type="project" value="InterPro"/>
</dbReference>
<keyword evidence="16" id="KW-1185">Reference proteome</keyword>
<keyword evidence="12" id="KW-0732">Signal</keyword>
<feature type="transmembrane region" description="Helical" evidence="11">
    <location>
        <begin position="857"/>
        <end position="876"/>
    </location>
</feature>
<feature type="chain" id="PRO_5024360321" description="ABC transporter domain-containing protein" evidence="12">
    <location>
        <begin position="26"/>
        <end position="1248"/>
    </location>
</feature>
<accession>A0A5N6L7L9</accession>
<feature type="domain" description="Protein kinase" evidence="13">
    <location>
        <begin position="881"/>
        <end position="1248"/>
    </location>
</feature>
<keyword evidence="6 9" id="KW-0067">ATP-binding</keyword>
<dbReference type="OrthoDB" id="66620at2759"/>
<dbReference type="InterPro" id="IPR011009">
    <property type="entry name" value="Kinase-like_dom_sf"/>
</dbReference>
<feature type="transmembrane region" description="Helical" evidence="11">
    <location>
        <begin position="934"/>
        <end position="954"/>
    </location>
</feature>
<dbReference type="SUPFAM" id="SSF52540">
    <property type="entry name" value="P-loop containing nucleoside triphosphate hydrolases"/>
    <property type="match status" value="1"/>
</dbReference>
<dbReference type="GO" id="GO:0140359">
    <property type="term" value="F:ABC-type transporter activity"/>
    <property type="evidence" value="ECO:0007669"/>
    <property type="project" value="InterPro"/>
</dbReference>
<feature type="transmembrane region" description="Helical" evidence="11">
    <location>
        <begin position="1031"/>
        <end position="1053"/>
    </location>
</feature>
<dbReference type="SUPFAM" id="SSF56112">
    <property type="entry name" value="Protein kinase-like (PK-like)"/>
    <property type="match status" value="1"/>
</dbReference>
<dbReference type="FunFam" id="3.40.50.300:FF:000367">
    <property type="entry name" value="ABC transporter G family member 24"/>
    <property type="match status" value="1"/>
</dbReference>
<comment type="caution">
    <text evidence="15">The sequence shown here is derived from an EMBL/GenBank/DDBJ whole genome shotgun (WGS) entry which is preliminary data.</text>
</comment>
<evidence type="ECO:0000256" key="10">
    <source>
        <dbReference type="SAM" id="MobiDB-lite"/>
    </source>
</evidence>
<evidence type="ECO:0000256" key="12">
    <source>
        <dbReference type="SAM" id="SignalP"/>
    </source>
</evidence>
<keyword evidence="7 11" id="KW-1133">Transmembrane helix</keyword>
<dbReference type="Proteomes" id="UP000326396">
    <property type="component" value="Unassembled WGS sequence"/>
</dbReference>
<dbReference type="Pfam" id="PF19055">
    <property type="entry name" value="ABC2_membrane_7"/>
    <property type="match status" value="1"/>
</dbReference>